<dbReference type="Pfam" id="PF22725">
    <property type="entry name" value="GFO_IDH_MocA_C3"/>
    <property type="match status" value="1"/>
</dbReference>
<dbReference type="SUPFAM" id="SSF51735">
    <property type="entry name" value="NAD(P)-binding Rossmann-fold domains"/>
    <property type="match status" value="1"/>
</dbReference>
<keyword evidence="7" id="KW-1185">Reference proteome</keyword>
<keyword evidence="2 3" id="KW-0520">NAD</keyword>
<feature type="domain" description="GFO/IDH/MocA-like oxidoreductase" evidence="5">
    <location>
        <begin position="133"/>
        <end position="248"/>
    </location>
</feature>
<comment type="catalytic activity">
    <reaction evidence="3">
        <text>myo-inositol + NAD(+) = scyllo-inosose + NADH + H(+)</text>
        <dbReference type="Rhea" id="RHEA:16949"/>
        <dbReference type="ChEBI" id="CHEBI:15378"/>
        <dbReference type="ChEBI" id="CHEBI:17268"/>
        <dbReference type="ChEBI" id="CHEBI:17811"/>
        <dbReference type="ChEBI" id="CHEBI:57540"/>
        <dbReference type="ChEBI" id="CHEBI:57945"/>
        <dbReference type="EC" id="1.1.1.18"/>
    </reaction>
</comment>
<dbReference type="PANTHER" id="PTHR43593:SF1">
    <property type="entry name" value="INOSITOL 2-DEHYDROGENASE"/>
    <property type="match status" value="1"/>
</dbReference>
<dbReference type="HAMAP" id="MF_01671">
    <property type="entry name" value="IolG"/>
    <property type="match status" value="1"/>
</dbReference>
<evidence type="ECO:0000256" key="1">
    <source>
        <dbReference type="ARBA" id="ARBA00023002"/>
    </source>
</evidence>
<feature type="domain" description="Gfo/Idh/MocA-like oxidoreductase N-terminal" evidence="4">
    <location>
        <begin position="4"/>
        <end position="124"/>
    </location>
</feature>
<evidence type="ECO:0000313" key="7">
    <source>
        <dbReference type="Proteomes" id="UP000272015"/>
    </source>
</evidence>
<dbReference type="EMBL" id="QZVS01000076">
    <property type="protein sequence ID" value="RJT89149.1"/>
    <property type="molecule type" value="Genomic_DNA"/>
</dbReference>
<dbReference type="GO" id="GO:0000166">
    <property type="term" value="F:nucleotide binding"/>
    <property type="evidence" value="ECO:0007669"/>
    <property type="project" value="InterPro"/>
</dbReference>
<dbReference type="GO" id="GO:0019310">
    <property type="term" value="P:inositol catabolic process"/>
    <property type="evidence" value="ECO:0007669"/>
    <property type="project" value="UniProtKB-UniRule"/>
</dbReference>
<sequence length="345" mass="37395">MSELRIAVVGAGQMGADHINRITERIVGARVSVVVEPDVARGAAAAALAPGAVALTNFADALKRDDIDAVLVATPGQFHETVLLPALAAGLPILCEKPLTQDPVSSLRVLEAEQATGKQLIQVGFMRRFDREYAQLRALIESDRTGALLALHCAHRNPTTGEGYTDSMMITDSVVHEIDVVRFLTDSPIVSVEVKRPKRNSLAPSWLQDPILVLLETESGILADVEMNVNVQFGYQVRTEAVFEKGIAEIGRTAGLTLWQDGQYGGAEHTTFKTRFADAYDAQIQRWVTATKKGEIDGPSAWDGYLVAAACEAGVRAQETGERVEVEYVPRPAFYSHELVTSVTV</sequence>
<dbReference type="RefSeq" id="WP_119973876.1">
    <property type="nucleotide sequence ID" value="NZ_JBHSQA010000018.1"/>
</dbReference>
<dbReference type="Gene3D" id="3.40.50.720">
    <property type="entry name" value="NAD(P)-binding Rossmann-like Domain"/>
    <property type="match status" value="1"/>
</dbReference>
<keyword evidence="1 3" id="KW-0560">Oxidoreductase</keyword>
<reference evidence="6 7" key="1">
    <citation type="submission" date="2018-09" db="EMBL/GenBank/DDBJ databases">
        <title>Novel species of Cryobacterium.</title>
        <authorList>
            <person name="Liu Q."/>
            <person name="Xin Y.-H."/>
        </authorList>
    </citation>
    <scope>NUCLEOTIDE SEQUENCE [LARGE SCALE GENOMIC DNA]</scope>
    <source>
        <strain evidence="6 7">Hh39</strain>
    </source>
</reference>
<dbReference type="InterPro" id="IPR050424">
    <property type="entry name" value="Gfo-Idh-MocA_inositol_DH"/>
</dbReference>
<comment type="subunit">
    <text evidence="3">Homotetramer.</text>
</comment>
<evidence type="ECO:0000256" key="3">
    <source>
        <dbReference type="HAMAP-Rule" id="MF_01671"/>
    </source>
</evidence>
<dbReference type="InterPro" id="IPR036291">
    <property type="entry name" value="NAD(P)-bd_dom_sf"/>
</dbReference>
<gene>
    <name evidence="3" type="primary">iolG</name>
    <name evidence="6" type="ORF">D6T64_07745</name>
</gene>
<name>A0A3A5MMU4_9MICO</name>
<dbReference type="SUPFAM" id="SSF55347">
    <property type="entry name" value="Glyceraldehyde-3-phosphate dehydrogenase-like, C-terminal domain"/>
    <property type="match status" value="1"/>
</dbReference>
<dbReference type="PANTHER" id="PTHR43593">
    <property type="match status" value="1"/>
</dbReference>
<dbReference type="OrthoDB" id="256869at2"/>
<dbReference type="Gene3D" id="3.30.360.10">
    <property type="entry name" value="Dihydrodipicolinate Reductase, domain 2"/>
    <property type="match status" value="1"/>
</dbReference>
<dbReference type="InterPro" id="IPR023794">
    <property type="entry name" value="MI/DCI_dehydrogenase"/>
</dbReference>
<evidence type="ECO:0000259" key="4">
    <source>
        <dbReference type="Pfam" id="PF01408"/>
    </source>
</evidence>
<dbReference type="GO" id="GO:0050112">
    <property type="term" value="F:inositol 2-dehydrogenase (NAD+) activity"/>
    <property type="evidence" value="ECO:0007669"/>
    <property type="project" value="UniProtKB-UniRule"/>
</dbReference>
<dbReference type="InterPro" id="IPR055170">
    <property type="entry name" value="GFO_IDH_MocA-like_dom"/>
</dbReference>
<dbReference type="InterPro" id="IPR000683">
    <property type="entry name" value="Gfo/Idh/MocA-like_OxRdtase_N"/>
</dbReference>
<comment type="function">
    <text evidence="3">Involved in the oxidation of myo-inositol (MI) to 2-keto-myo-inositol (2KMI or 2-inosose).</text>
</comment>
<comment type="similarity">
    <text evidence="3">Belongs to the Gfo/Idh/MocA family.</text>
</comment>
<proteinExistence type="inferred from homology"/>
<protein>
    <recommendedName>
        <fullName evidence="3">Inositol 2-dehydrogenase</fullName>
        <ecNumber evidence="3">1.1.1.18</ecNumber>
    </recommendedName>
    <alternativeName>
        <fullName evidence="3">Myo-inositol 2-dehydrogenase</fullName>
        <shortName evidence="3">MI 2-dehydrogenase</shortName>
    </alternativeName>
</protein>
<dbReference type="Proteomes" id="UP000272015">
    <property type="component" value="Unassembled WGS sequence"/>
</dbReference>
<evidence type="ECO:0000256" key="2">
    <source>
        <dbReference type="ARBA" id="ARBA00023027"/>
    </source>
</evidence>
<accession>A0A3A5MMU4</accession>
<organism evidence="6 7">
    <name type="scientific">Cryobacterium melibiosiphilum</name>
    <dbReference type="NCBI Taxonomy" id="995039"/>
    <lineage>
        <taxon>Bacteria</taxon>
        <taxon>Bacillati</taxon>
        <taxon>Actinomycetota</taxon>
        <taxon>Actinomycetes</taxon>
        <taxon>Micrococcales</taxon>
        <taxon>Microbacteriaceae</taxon>
        <taxon>Cryobacterium</taxon>
    </lineage>
</organism>
<dbReference type="Pfam" id="PF01408">
    <property type="entry name" value="GFO_IDH_MocA"/>
    <property type="match status" value="1"/>
</dbReference>
<evidence type="ECO:0000313" key="6">
    <source>
        <dbReference type="EMBL" id="RJT89149.1"/>
    </source>
</evidence>
<dbReference type="AlphaFoldDB" id="A0A3A5MMU4"/>
<comment type="caution">
    <text evidence="6">The sequence shown here is derived from an EMBL/GenBank/DDBJ whole genome shotgun (WGS) entry which is preliminary data.</text>
</comment>
<evidence type="ECO:0000259" key="5">
    <source>
        <dbReference type="Pfam" id="PF22725"/>
    </source>
</evidence>
<dbReference type="EC" id="1.1.1.18" evidence="3"/>